<dbReference type="GO" id="GO:0016887">
    <property type="term" value="F:ATP hydrolysis activity"/>
    <property type="evidence" value="ECO:0007669"/>
    <property type="project" value="TreeGrafter"/>
</dbReference>
<organism evidence="6 7">
    <name type="scientific">Geothermobacter hydrogeniphilus</name>
    <dbReference type="NCBI Taxonomy" id="1969733"/>
    <lineage>
        <taxon>Bacteria</taxon>
        <taxon>Pseudomonadati</taxon>
        <taxon>Thermodesulfobacteriota</taxon>
        <taxon>Desulfuromonadia</taxon>
        <taxon>Desulfuromonadales</taxon>
        <taxon>Geothermobacteraceae</taxon>
        <taxon>Geothermobacter</taxon>
    </lineage>
</organism>
<dbReference type="Proteomes" id="UP000193136">
    <property type="component" value="Unassembled WGS sequence"/>
</dbReference>
<dbReference type="OrthoDB" id="9805147at2"/>
<dbReference type="SUPFAM" id="SSF52540">
    <property type="entry name" value="P-loop containing nucleoside triphosphate hydrolases"/>
    <property type="match status" value="1"/>
</dbReference>
<dbReference type="CDD" id="cd17569">
    <property type="entry name" value="REC_HupR-like"/>
    <property type="match status" value="1"/>
</dbReference>
<dbReference type="SMART" id="SM00382">
    <property type="entry name" value="AAA"/>
    <property type="match status" value="1"/>
</dbReference>
<sequence>MARYAGLFNGAPLPTALPGEEQGRCSPREVDSVRANRDEKVFRLLFVDDEEPVLKSLQRIFLDENYQIVTAASAEQALELLASQSFQLIISDHRMPGMSGADLLKEVKRQWPEIIRIMLTGHADVQSIMGAVNEGAVYKFITKPWNDEDLRLTVSLALQQYLLIQENRNLRLVTREQKEKLKKVTQLLGENHAFLGNLLVRAGLIEEADFQQALHDRRPDEFITETLARLGLASENRIFRTLQERLHLEGLDLREVSLSREVVCLLPRELCEKHCMLPIRLEGREMALALADPSDIYKLDDLSRMTGFKIRPIVARASEVRQQLLAVYGSVDERGVDFDGIPDLEPIDEVDIVIEDEDFDENVQELLNSSEVPPIIRIVNAIISEAIRYRASDIHIEPKTKYTVVRMRIDGMLHDKIRIPVDLHPATVSRVKILARLDISERRVPQDGRITVKSGTRMVDLRVSTMPSINGEKVVMRILDKSSSVKSLDELGLLDSDLKAIRGLTRKPQGIIIATGPTGSGKTTLLYSLLGEMLDRTRNFETIEDPVEYFLEEANQVHVREKTGLNFASVLRATLRQDPDVILVGEVRDLETADVAFKAALTGHMVLTTLHTNSSIASITRLIDIGIKPYLIGSALEGVIAQRLVRTLCPHCRRPGVPDPEVSEMLRISAQLFPDGIWTAEGCRRCNDTGYLGRTGIYEIFMMNDDYRHLVSEGCRESQLLEMARTNGFKTLLEDGLEKVRRGVTTLEELLRVVGPQVRHERTCENCRRVIDVKYLYCPYCGNFKHNVCMQCRMPLEDDWKICVSCGAERTLSPLPVKSQRKEKS</sequence>
<dbReference type="InterPro" id="IPR027417">
    <property type="entry name" value="P-loop_NTPase"/>
</dbReference>
<dbReference type="Gene3D" id="3.40.50.2300">
    <property type="match status" value="1"/>
</dbReference>
<dbReference type="Gene3D" id="3.30.450.90">
    <property type="match status" value="1"/>
</dbReference>
<dbReference type="InterPro" id="IPR001789">
    <property type="entry name" value="Sig_transdc_resp-reg_receiver"/>
</dbReference>
<protein>
    <submittedName>
        <fullName evidence="6">Secretion system protein E</fullName>
    </submittedName>
</protein>
<dbReference type="Pfam" id="PF00072">
    <property type="entry name" value="Response_reg"/>
    <property type="match status" value="1"/>
</dbReference>
<dbReference type="InterPro" id="IPR025874">
    <property type="entry name" value="DZR"/>
</dbReference>
<accession>A0A1X0YDZ9</accession>
<evidence type="ECO:0000256" key="4">
    <source>
        <dbReference type="PROSITE-ProRule" id="PRU00169"/>
    </source>
</evidence>
<gene>
    <name evidence="6" type="ORF">B5V00_00440</name>
</gene>
<dbReference type="GO" id="GO:0005524">
    <property type="term" value="F:ATP binding"/>
    <property type="evidence" value="ECO:0007669"/>
    <property type="project" value="UniProtKB-KW"/>
</dbReference>
<dbReference type="STRING" id="1969733.B5V00_00440"/>
<evidence type="ECO:0000256" key="2">
    <source>
        <dbReference type="ARBA" id="ARBA00022741"/>
    </source>
</evidence>
<dbReference type="InterPro" id="IPR007831">
    <property type="entry name" value="T2SS_GspE_N"/>
</dbReference>
<dbReference type="SUPFAM" id="SSF52172">
    <property type="entry name" value="CheY-like"/>
    <property type="match status" value="1"/>
</dbReference>
<dbReference type="SUPFAM" id="SSF160246">
    <property type="entry name" value="EspE N-terminal domain-like"/>
    <property type="match status" value="1"/>
</dbReference>
<dbReference type="Gene3D" id="3.30.300.160">
    <property type="entry name" value="Type II secretion system, protein E, N-terminal domain"/>
    <property type="match status" value="1"/>
</dbReference>
<dbReference type="InterPro" id="IPR003593">
    <property type="entry name" value="AAA+_ATPase"/>
</dbReference>
<dbReference type="InterPro" id="IPR011006">
    <property type="entry name" value="CheY-like_superfamily"/>
</dbReference>
<dbReference type="AlphaFoldDB" id="A0A1X0YDZ9"/>
<dbReference type="Pfam" id="PF12773">
    <property type="entry name" value="DZR"/>
    <property type="match status" value="1"/>
</dbReference>
<dbReference type="PROSITE" id="PS00662">
    <property type="entry name" value="T2SP_E"/>
    <property type="match status" value="1"/>
</dbReference>
<dbReference type="GO" id="GO:0005886">
    <property type="term" value="C:plasma membrane"/>
    <property type="evidence" value="ECO:0007669"/>
    <property type="project" value="TreeGrafter"/>
</dbReference>
<dbReference type="InterPro" id="IPR001482">
    <property type="entry name" value="T2SS/T4SS_dom"/>
</dbReference>
<dbReference type="SMART" id="SM00448">
    <property type="entry name" value="REC"/>
    <property type="match status" value="1"/>
</dbReference>
<dbReference type="Pfam" id="PF05157">
    <property type="entry name" value="MshEN"/>
    <property type="match status" value="1"/>
</dbReference>
<comment type="caution">
    <text evidence="6">The sequence shown here is derived from an EMBL/GenBank/DDBJ whole genome shotgun (WGS) entry which is preliminary data.</text>
</comment>
<feature type="modified residue" description="4-aspartylphosphate" evidence="4">
    <location>
        <position position="92"/>
    </location>
</feature>
<dbReference type="PROSITE" id="PS50110">
    <property type="entry name" value="RESPONSE_REGULATORY"/>
    <property type="match status" value="1"/>
</dbReference>
<dbReference type="CDD" id="cd01129">
    <property type="entry name" value="PulE-GspE-like"/>
    <property type="match status" value="1"/>
</dbReference>
<evidence type="ECO:0000313" key="7">
    <source>
        <dbReference type="Proteomes" id="UP000193136"/>
    </source>
</evidence>
<keyword evidence="3" id="KW-0067">ATP-binding</keyword>
<keyword evidence="7" id="KW-1185">Reference proteome</keyword>
<dbReference type="PANTHER" id="PTHR30258:SF2">
    <property type="entry name" value="COMG OPERON PROTEIN 1"/>
    <property type="match status" value="1"/>
</dbReference>
<feature type="domain" description="Response regulatory" evidence="5">
    <location>
        <begin position="43"/>
        <end position="158"/>
    </location>
</feature>
<dbReference type="FunFam" id="3.30.450.90:FF:000001">
    <property type="entry name" value="Type II secretion system ATPase GspE"/>
    <property type="match status" value="1"/>
</dbReference>
<evidence type="ECO:0000256" key="1">
    <source>
        <dbReference type="ARBA" id="ARBA00006611"/>
    </source>
</evidence>
<dbReference type="GO" id="GO:0000160">
    <property type="term" value="P:phosphorelay signal transduction system"/>
    <property type="evidence" value="ECO:0007669"/>
    <property type="project" value="InterPro"/>
</dbReference>
<proteinExistence type="inferred from homology"/>
<evidence type="ECO:0000259" key="5">
    <source>
        <dbReference type="PROSITE" id="PS50110"/>
    </source>
</evidence>
<keyword evidence="4" id="KW-0597">Phosphoprotein</keyword>
<dbReference type="Gene3D" id="3.40.50.300">
    <property type="entry name" value="P-loop containing nucleotide triphosphate hydrolases"/>
    <property type="match status" value="1"/>
</dbReference>
<reference evidence="6 7" key="1">
    <citation type="submission" date="2017-03" db="EMBL/GenBank/DDBJ databases">
        <title>Genome sequence of Geothermobacter sp. EPR-M, Deep-Sea Iron Reducer.</title>
        <authorList>
            <person name="Tully B."/>
            <person name="Savalia P."/>
            <person name="Abuyen K."/>
            <person name="Baughan C."/>
            <person name="Romero E."/>
            <person name="Ronkowski C."/>
            <person name="Torres B."/>
            <person name="Tremblay J."/>
            <person name="Trujillo A."/>
            <person name="Tyler M."/>
            <person name="Perez-Rodriguez I."/>
            <person name="Amend J."/>
        </authorList>
    </citation>
    <scope>NUCLEOTIDE SEQUENCE [LARGE SCALE GENOMIC DNA]</scope>
    <source>
        <strain evidence="6 7">EPR-M</strain>
    </source>
</reference>
<name>A0A1X0YDZ9_9BACT</name>
<dbReference type="Pfam" id="PF00437">
    <property type="entry name" value="T2SSE"/>
    <property type="match status" value="1"/>
</dbReference>
<comment type="similarity">
    <text evidence="1">Belongs to the GSP E family.</text>
</comment>
<dbReference type="InterPro" id="IPR037257">
    <property type="entry name" value="T2SS_E_N_sf"/>
</dbReference>
<dbReference type="EMBL" id="NAAD01000001">
    <property type="protein sequence ID" value="ORJ63366.1"/>
    <property type="molecule type" value="Genomic_DNA"/>
</dbReference>
<keyword evidence="2" id="KW-0547">Nucleotide-binding</keyword>
<evidence type="ECO:0000313" key="6">
    <source>
        <dbReference type="EMBL" id="ORJ63366.1"/>
    </source>
</evidence>
<evidence type="ECO:0000256" key="3">
    <source>
        <dbReference type="ARBA" id="ARBA00022840"/>
    </source>
</evidence>
<dbReference type="PANTHER" id="PTHR30258">
    <property type="entry name" value="TYPE II SECRETION SYSTEM PROTEIN GSPE-RELATED"/>
    <property type="match status" value="1"/>
</dbReference>